<evidence type="ECO:0000313" key="2">
    <source>
        <dbReference type="Proteomes" id="UP000023795"/>
    </source>
</evidence>
<dbReference type="InterPro" id="IPR038086">
    <property type="entry name" value="DUF2789_sf"/>
</dbReference>
<evidence type="ECO:0008006" key="3">
    <source>
        <dbReference type="Google" id="ProtNLM"/>
    </source>
</evidence>
<protein>
    <recommendedName>
        <fullName evidence="3">DUF2789 domain-containing protein</fullName>
    </recommendedName>
</protein>
<accession>L2F4Z7</accession>
<dbReference type="AlphaFoldDB" id="L2F4Z7"/>
<dbReference type="Gene3D" id="1.10.10.1130">
    <property type="entry name" value="Uncharacterised protein PF10982, DUF2789"/>
    <property type="match status" value="1"/>
</dbReference>
<keyword evidence="2" id="KW-1185">Reference proteome</keyword>
<proteinExistence type="predicted"/>
<evidence type="ECO:0000313" key="1">
    <source>
        <dbReference type="EMBL" id="ELA08077.1"/>
    </source>
</evidence>
<dbReference type="STRING" id="1230338.MOMA_05936"/>
<dbReference type="PATRIC" id="fig|1230338.3.peg.1264"/>
<comment type="caution">
    <text evidence="1">The sequence shown here is derived from an EMBL/GenBank/DDBJ whole genome shotgun (WGS) entry which is preliminary data.</text>
</comment>
<dbReference type="EMBL" id="ANIN01000002">
    <property type="protein sequence ID" value="ELA08077.1"/>
    <property type="molecule type" value="Genomic_DNA"/>
</dbReference>
<dbReference type="OrthoDB" id="5828847at2"/>
<sequence length="80" mass="9439">MLGDVEYTINELFAQLGLDDSDEAIEQFIKTHQLPGDVMLNQADFWNEKQKAFLNEEWRRDAVWSLVIDDLNERLHKEAM</sequence>
<dbReference type="Proteomes" id="UP000023795">
    <property type="component" value="Unassembled WGS sequence"/>
</dbReference>
<organism evidence="1 2">
    <name type="scientific">Moraxella macacae 0408225</name>
    <dbReference type="NCBI Taxonomy" id="1230338"/>
    <lineage>
        <taxon>Bacteria</taxon>
        <taxon>Pseudomonadati</taxon>
        <taxon>Pseudomonadota</taxon>
        <taxon>Gammaproteobacteria</taxon>
        <taxon>Moraxellales</taxon>
        <taxon>Moraxellaceae</taxon>
        <taxon>Moraxella</taxon>
    </lineage>
</organism>
<dbReference type="InterPro" id="IPR021250">
    <property type="entry name" value="DUF2789"/>
</dbReference>
<gene>
    <name evidence="1" type="ORF">MOMA_05936</name>
</gene>
<name>L2F4Z7_9GAMM</name>
<dbReference type="RefSeq" id="WP_009501589.1">
    <property type="nucleotide sequence ID" value="NZ_ANIN01000002.1"/>
</dbReference>
<dbReference type="Pfam" id="PF10982">
    <property type="entry name" value="DUF2789"/>
    <property type="match status" value="1"/>
</dbReference>
<dbReference type="eggNOG" id="COG2040">
    <property type="taxonomic scope" value="Bacteria"/>
</dbReference>
<reference evidence="1 2" key="1">
    <citation type="journal article" date="2013" name="Genome Announc.">
        <title>Genome Sequence of Moraxella macacae 0408225, a Novel Bacterial Species Isolated from a Cynomolgus Macaque with Epistaxis.</title>
        <authorList>
            <person name="Ladner J.T."/>
            <person name="Whitehouse C.A."/>
            <person name="Koroleva G.I."/>
            <person name="Palacios G.F."/>
        </authorList>
    </citation>
    <scope>NUCLEOTIDE SEQUENCE [LARGE SCALE GENOMIC DNA]</scope>
    <source>
        <strain evidence="1 2">0408225</strain>
    </source>
</reference>